<keyword evidence="3" id="KW-1185">Reference proteome</keyword>
<comment type="caution">
    <text evidence="2">The sequence shown here is derived from an EMBL/GenBank/DDBJ whole genome shotgun (WGS) entry which is preliminary data.</text>
</comment>
<dbReference type="AlphaFoldDB" id="A0A928V389"/>
<protein>
    <submittedName>
        <fullName evidence="2">Uncharacterized protein</fullName>
    </submittedName>
</protein>
<gene>
    <name evidence="2" type="ORF">C4F51_02855</name>
</gene>
<name>A0A928V389_9GAMM</name>
<feature type="transmembrane region" description="Helical" evidence="1">
    <location>
        <begin position="81"/>
        <end position="101"/>
    </location>
</feature>
<dbReference type="Proteomes" id="UP000652567">
    <property type="component" value="Unassembled WGS sequence"/>
</dbReference>
<keyword evidence="1" id="KW-1133">Transmembrane helix</keyword>
<sequence>MMADELDQLLKAHFAESSEYLSDDGFTDALMGHIPKAPARRWWLSKAVLTAGAVIPAVAILLLAPWAQLREALWAMSLQNLLLIGSGFSVAVVAGCLAWLLREIIV</sequence>
<organism evidence="2 3">
    <name type="scientific">Cellvibrio polysaccharolyticus</name>
    <dbReference type="NCBI Taxonomy" id="2082724"/>
    <lineage>
        <taxon>Bacteria</taxon>
        <taxon>Pseudomonadati</taxon>
        <taxon>Pseudomonadota</taxon>
        <taxon>Gammaproteobacteria</taxon>
        <taxon>Cellvibrionales</taxon>
        <taxon>Cellvibrionaceae</taxon>
        <taxon>Cellvibrio</taxon>
    </lineage>
</organism>
<proteinExistence type="predicted"/>
<keyword evidence="1" id="KW-0472">Membrane</keyword>
<accession>A0A928V389</accession>
<keyword evidence="1" id="KW-0812">Transmembrane</keyword>
<evidence type="ECO:0000256" key="1">
    <source>
        <dbReference type="SAM" id="Phobius"/>
    </source>
</evidence>
<evidence type="ECO:0000313" key="2">
    <source>
        <dbReference type="EMBL" id="MBE8716121.1"/>
    </source>
</evidence>
<evidence type="ECO:0000313" key="3">
    <source>
        <dbReference type="Proteomes" id="UP000652567"/>
    </source>
</evidence>
<dbReference type="EMBL" id="PRDL01000001">
    <property type="protein sequence ID" value="MBE8716121.1"/>
    <property type="molecule type" value="Genomic_DNA"/>
</dbReference>
<feature type="transmembrane region" description="Helical" evidence="1">
    <location>
        <begin position="47"/>
        <end position="69"/>
    </location>
</feature>
<dbReference type="RefSeq" id="WP_193906976.1">
    <property type="nucleotide sequence ID" value="NZ_PRDL01000001.1"/>
</dbReference>
<reference evidence="2" key="1">
    <citation type="submission" date="2018-07" db="EMBL/GenBank/DDBJ databases">
        <title>Genome assembly of strain Ka43.</title>
        <authorList>
            <person name="Kukolya J."/>
            <person name="Nagy I."/>
            <person name="Horvath B."/>
            <person name="Toth A."/>
        </authorList>
    </citation>
    <scope>NUCLEOTIDE SEQUENCE</scope>
    <source>
        <strain evidence="2">KB43</strain>
    </source>
</reference>